<dbReference type="PROSITE" id="PS50262">
    <property type="entry name" value="G_PROTEIN_RECEP_F1_2"/>
    <property type="match status" value="1"/>
</dbReference>
<keyword evidence="9" id="KW-1185">Reference proteome</keyword>
<dbReference type="InParanoid" id="A0A6P8I3K9"/>
<dbReference type="RefSeq" id="XP_031559405.1">
    <property type="nucleotide sequence ID" value="XM_031703545.1"/>
</dbReference>
<dbReference type="FunCoup" id="A0A6P8I3K9">
    <property type="interactions" value="358"/>
</dbReference>
<evidence type="ECO:0000259" key="8">
    <source>
        <dbReference type="PROSITE" id="PS50262"/>
    </source>
</evidence>
<dbReference type="AlphaFoldDB" id="A0A6P8I3K9"/>
<accession>A0A6P8I3K9</accession>
<keyword evidence="3 6" id="KW-0812">Transmembrane</keyword>
<keyword evidence="2" id="KW-1003">Cell membrane</keyword>
<dbReference type="InterPro" id="IPR017452">
    <property type="entry name" value="GPCR_Rhodpsn_7TM"/>
</dbReference>
<feature type="transmembrane region" description="Helical" evidence="7">
    <location>
        <begin position="109"/>
        <end position="135"/>
    </location>
</feature>
<dbReference type="Proteomes" id="UP000515163">
    <property type="component" value="Unplaced"/>
</dbReference>
<dbReference type="GO" id="GO:0005886">
    <property type="term" value="C:plasma membrane"/>
    <property type="evidence" value="ECO:0007669"/>
    <property type="project" value="UniProtKB-SubCell"/>
</dbReference>
<dbReference type="Gene3D" id="1.20.1070.10">
    <property type="entry name" value="Rhodopsin 7-helix transmembrane proteins"/>
    <property type="match status" value="1"/>
</dbReference>
<feature type="transmembrane region" description="Helical" evidence="7">
    <location>
        <begin position="39"/>
        <end position="60"/>
    </location>
</feature>
<dbReference type="CDD" id="cd00637">
    <property type="entry name" value="7tm_classA_rhodopsin-like"/>
    <property type="match status" value="1"/>
</dbReference>
<dbReference type="GO" id="GO:0004930">
    <property type="term" value="F:G protein-coupled receptor activity"/>
    <property type="evidence" value="ECO:0007669"/>
    <property type="project" value="UniProtKB-KW"/>
</dbReference>
<gene>
    <name evidence="10" type="primary">LOC116295654</name>
</gene>
<organism evidence="9 10">
    <name type="scientific">Actinia tenebrosa</name>
    <name type="common">Australian red waratah sea anemone</name>
    <dbReference type="NCBI Taxonomy" id="6105"/>
    <lineage>
        <taxon>Eukaryota</taxon>
        <taxon>Metazoa</taxon>
        <taxon>Cnidaria</taxon>
        <taxon>Anthozoa</taxon>
        <taxon>Hexacorallia</taxon>
        <taxon>Actiniaria</taxon>
        <taxon>Actiniidae</taxon>
        <taxon>Actinia</taxon>
    </lineage>
</organism>
<evidence type="ECO:0000256" key="1">
    <source>
        <dbReference type="ARBA" id="ARBA00004651"/>
    </source>
</evidence>
<comment type="subcellular location">
    <subcellularLocation>
        <location evidence="1">Cell membrane</location>
        <topology evidence="1">Multi-pass membrane protein</topology>
    </subcellularLocation>
</comment>
<feature type="transmembrane region" description="Helical" evidence="7">
    <location>
        <begin position="155"/>
        <end position="175"/>
    </location>
</feature>
<evidence type="ECO:0000256" key="5">
    <source>
        <dbReference type="ARBA" id="ARBA00023136"/>
    </source>
</evidence>
<evidence type="ECO:0000256" key="4">
    <source>
        <dbReference type="ARBA" id="ARBA00022989"/>
    </source>
</evidence>
<dbReference type="PROSITE" id="PS00237">
    <property type="entry name" value="G_PROTEIN_RECEP_F1_1"/>
    <property type="match status" value="1"/>
</dbReference>
<evidence type="ECO:0000313" key="9">
    <source>
        <dbReference type="Proteomes" id="UP000515163"/>
    </source>
</evidence>
<dbReference type="Pfam" id="PF00001">
    <property type="entry name" value="7tm_1"/>
    <property type="match status" value="2"/>
</dbReference>
<name>A0A6P8I3K9_ACTTE</name>
<evidence type="ECO:0000256" key="6">
    <source>
        <dbReference type="RuleBase" id="RU000688"/>
    </source>
</evidence>
<dbReference type="InterPro" id="IPR000276">
    <property type="entry name" value="GPCR_Rhodpsn"/>
</dbReference>
<dbReference type="OrthoDB" id="5954506at2759"/>
<feature type="transmembrane region" description="Helical" evidence="7">
    <location>
        <begin position="181"/>
        <end position="203"/>
    </location>
</feature>
<feature type="transmembrane region" description="Helical" evidence="7">
    <location>
        <begin position="72"/>
        <end position="97"/>
    </location>
</feature>
<keyword evidence="6" id="KW-0807">Transducer</keyword>
<comment type="similarity">
    <text evidence="6">Belongs to the G-protein coupled receptor 1 family.</text>
</comment>
<dbReference type="SMART" id="SM01381">
    <property type="entry name" value="7TM_GPCR_Srsx"/>
    <property type="match status" value="1"/>
</dbReference>
<evidence type="ECO:0000313" key="10">
    <source>
        <dbReference type="RefSeq" id="XP_031559405.1"/>
    </source>
</evidence>
<dbReference type="KEGG" id="aten:116295654"/>
<evidence type="ECO:0000256" key="7">
    <source>
        <dbReference type="SAM" id="Phobius"/>
    </source>
</evidence>
<evidence type="ECO:0000256" key="3">
    <source>
        <dbReference type="ARBA" id="ARBA00022692"/>
    </source>
</evidence>
<keyword evidence="4 7" id="KW-1133">Transmembrane helix</keyword>
<keyword evidence="6" id="KW-0675">Receptor</keyword>
<feature type="domain" description="G-protein coupled receptors family 1 profile" evidence="8">
    <location>
        <begin position="52"/>
        <end position="284"/>
    </location>
</feature>
<keyword evidence="5 7" id="KW-0472">Membrane</keyword>
<proteinExistence type="inferred from homology"/>
<dbReference type="PRINTS" id="PR00237">
    <property type="entry name" value="GPCRRHODOPSN"/>
</dbReference>
<keyword evidence="6" id="KW-0297">G-protein coupled receptor</keyword>
<protein>
    <submittedName>
        <fullName evidence="10">Melanocyte-stimulating hormone receptor-like isoform X1</fullName>
    </submittedName>
</protein>
<dbReference type="GeneID" id="116295654"/>
<feature type="transmembrane region" description="Helical" evidence="7">
    <location>
        <begin position="232"/>
        <end position="258"/>
    </location>
</feature>
<dbReference type="PANTHER" id="PTHR22750">
    <property type="entry name" value="G-PROTEIN COUPLED RECEPTOR"/>
    <property type="match status" value="1"/>
</dbReference>
<dbReference type="SUPFAM" id="SSF81321">
    <property type="entry name" value="Family A G protein-coupled receptor-like"/>
    <property type="match status" value="1"/>
</dbReference>
<reference evidence="10" key="1">
    <citation type="submission" date="2025-08" db="UniProtKB">
        <authorList>
            <consortium name="RefSeq"/>
        </authorList>
    </citation>
    <scope>IDENTIFICATION</scope>
    <source>
        <tissue evidence="10">Tentacle</tissue>
    </source>
</reference>
<evidence type="ECO:0000256" key="2">
    <source>
        <dbReference type="ARBA" id="ARBA00022475"/>
    </source>
</evidence>
<feature type="transmembrane region" description="Helical" evidence="7">
    <location>
        <begin position="264"/>
        <end position="286"/>
    </location>
</feature>
<sequence>MANDSNSNASFKCFLLTTEYIQTLEVFRLTSHRFRLSTFLSSVILIPFIIIGNGLVLGVILRRPSLRTTSNFLISCLSVADFLNGLVFLPLFSAWTISDSALHSCPFHGLLSCVGWLINSVSFGTMVAVSVERYIALFYHLKYPVIVSKKRIQKVIFVLWLVAAVFSCLSLFHFFNFIRFPIIGFIFAMGLVIIIFTYTRIFALVRRHHRSIRAQETTNTTKYRQRKLAVTMAYVIATSAICYFPFGCALFVVLIRGFTIKSFHIFHLSKLLFCISSLINPLIYCLRNKELRTAVISLLRDIYRAIIQL</sequence>